<sequence>MDQLKNLKKKRSFRRNSPSVPRASTPKTSLKTSSPLEEEKKSEEEIKQKPQEEEIKQKPEEEIKQKQQEEEIKQKQEEEEKERIKKQKQEEEEKLEEIKKKQEEEEKERIKKQKEKEEEEERLIKQKQEEKERIKKQKEKEEEEKEKERIRIQKEEEEKIKRKKQEEEKKRKQEELKKLMLKDKQENDSKQTSKDALSHLAKPLPKEKAKKAKKMNFDEHPELVLTSNNQLDRSEWLTYVLKRNPQIKDLRERITPLNRAQNFAKIYKAGLPDVLDQLTEETILQLIMQHLVCLGSNKTKETLEKETGVKYEPKYLTDSRLHTLLRMAIRETEKVWDIVLDQRSTDGDAENDDYISELDEHLIGLGFEAEDEDAKEDVYIWKEPNDSESNLLLTEQNEIKAANLNKLVEKLTSQPNYGVTIDTFLMTYQSFTSPKKLLAKLIQRYHVPKSPNENEDEYLKRKKVIQIKVINVCTKWIEKHFSDFSNRLIRELYEFIDETLSQDDKNIAKKLRDTVVKRQKGIDKKTIIHESENIPEPKVPKNIFSTSLSLLDVEEEEVARQLTLIEFDLFSQIKPSELLNQSWSKPKFKHRAKNLLAMIERFNDVSGWVATTIINCEKIKHRTRVFTRFFKILEYCRQLNNFNAVMALLAGFNSSAIYRLKFTWAEIPKRQIEVFEQLEKEMSSDSSYKGYRDALKGVNPPCIPYLGVHLTDLTFIEDGNPDFIGDLINFSKRIQISKVIRNIQQYQQKGYELQPVQQIQSLLTKFKNLSESEIYPKSLTIEPRDASIENIQ</sequence>
<dbReference type="InterPro" id="IPR006594">
    <property type="entry name" value="LisH"/>
</dbReference>
<dbReference type="Pfam" id="PF00617">
    <property type="entry name" value="RasGEF"/>
    <property type="match status" value="1"/>
</dbReference>
<feature type="compositionally biased region" description="Basic and acidic residues" evidence="3">
    <location>
        <begin position="122"/>
        <end position="133"/>
    </location>
</feature>
<dbReference type="CDD" id="cd00155">
    <property type="entry name" value="RasGEF"/>
    <property type="match status" value="1"/>
</dbReference>
<feature type="domain" description="Ras-GEF" evidence="4">
    <location>
        <begin position="554"/>
        <end position="784"/>
    </location>
</feature>
<gene>
    <name evidence="6" type="ORF">M0811_04587</name>
</gene>
<dbReference type="SMART" id="SM00147">
    <property type="entry name" value="RasGEF"/>
    <property type="match status" value="1"/>
</dbReference>
<evidence type="ECO:0000256" key="3">
    <source>
        <dbReference type="SAM" id="MobiDB-lite"/>
    </source>
</evidence>
<dbReference type="PROSITE" id="PS50009">
    <property type="entry name" value="RASGEF_CAT"/>
    <property type="match status" value="1"/>
</dbReference>
<accession>A0A9Q0RG84</accession>
<dbReference type="Gene3D" id="1.10.840.10">
    <property type="entry name" value="Ras guanine-nucleotide exchange factors catalytic domain"/>
    <property type="match status" value="1"/>
</dbReference>
<dbReference type="CDD" id="cd06224">
    <property type="entry name" value="REM"/>
    <property type="match status" value="1"/>
</dbReference>
<feature type="compositionally biased region" description="Basic and acidic residues" evidence="3">
    <location>
        <begin position="37"/>
        <end position="109"/>
    </location>
</feature>
<feature type="compositionally biased region" description="Basic residues" evidence="3">
    <location>
        <begin position="1"/>
        <end position="14"/>
    </location>
</feature>
<dbReference type="GO" id="GO:0007265">
    <property type="term" value="P:Ras protein signal transduction"/>
    <property type="evidence" value="ECO:0007669"/>
    <property type="project" value="TreeGrafter"/>
</dbReference>
<feature type="compositionally biased region" description="Basic and acidic residues" evidence="3">
    <location>
        <begin position="146"/>
        <end position="197"/>
    </location>
</feature>
<name>A0A9Q0RG84_ANAIG</name>
<reference evidence="6" key="1">
    <citation type="submission" date="2022-10" db="EMBL/GenBank/DDBJ databases">
        <title>Novel sulphate-reducing endosymbionts in the free-living metamonad Anaeramoeba.</title>
        <authorList>
            <person name="Jerlstrom-Hultqvist J."/>
            <person name="Cepicka I."/>
            <person name="Gallot-Lavallee L."/>
            <person name="Salas-Leiva D."/>
            <person name="Curtis B.A."/>
            <person name="Zahonova K."/>
            <person name="Pipaliya S."/>
            <person name="Dacks J."/>
            <person name="Roger A.J."/>
        </authorList>
    </citation>
    <scope>NUCLEOTIDE SEQUENCE</scope>
    <source>
        <strain evidence="6">BMAN</strain>
    </source>
</reference>
<protein>
    <submittedName>
        <fullName evidence="6">Ras guanine nucleotide exchange factor i-related</fullName>
    </submittedName>
</protein>
<dbReference type="OrthoDB" id="10254377at2759"/>
<proteinExistence type="predicted"/>
<dbReference type="PROSITE" id="PS50896">
    <property type="entry name" value="LISH"/>
    <property type="match status" value="1"/>
</dbReference>
<evidence type="ECO:0000259" key="5">
    <source>
        <dbReference type="PROSITE" id="PS50212"/>
    </source>
</evidence>
<feature type="compositionally biased region" description="Low complexity" evidence="3">
    <location>
        <begin position="24"/>
        <end position="35"/>
    </location>
</feature>
<dbReference type="InterPro" id="IPR019804">
    <property type="entry name" value="Ras_G-nucl-exch_fac_CS"/>
</dbReference>
<dbReference type="PROSITE" id="PS50212">
    <property type="entry name" value="RASGEF_NTER"/>
    <property type="match status" value="1"/>
</dbReference>
<dbReference type="InterPro" id="IPR008937">
    <property type="entry name" value="Ras-like_GEF"/>
</dbReference>
<keyword evidence="7" id="KW-1185">Reference proteome</keyword>
<dbReference type="OMA" id="VIRTWIK"/>
<dbReference type="Pfam" id="PF00618">
    <property type="entry name" value="RasGEF_N"/>
    <property type="match status" value="1"/>
</dbReference>
<dbReference type="InterPro" id="IPR023578">
    <property type="entry name" value="Ras_GEF_dom_sf"/>
</dbReference>
<evidence type="ECO:0000256" key="2">
    <source>
        <dbReference type="PROSITE-ProRule" id="PRU00168"/>
    </source>
</evidence>
<organism evidence="6 7">
    <name type="scientific">Anaeramoeba ignava</name>
    <name type="common">Anaerobic marine amoeba</name>
    <dbReference type="NCBI Taxonomy" id="1746090"/>
    <lineage>
        <taxon>Eukaryota</taxon>
        <taxon>Metamonada</taxon>
        <taxon>Anaeramoebidae</taxon>
        <taxon>Anaeramoeba</taxon>
    </lineage>
</organism>
<dbReference type="GO" id="GO:0005886">
    <property type="term" value="C:plasma membrane"/>
    <property type="evidence" value="ECO:0007669"/>
    <property type="project" value="TreeGrafter"/>
</dbReference>
<dbReference type="PROSITE" id="PS00720">
    <property type="entry name" value="RASGEF"/>
    <property type="match status" value="1"/>
</dbReference>
<dbReference type="Gene3D" id="1.20.870.10">
    <property type="entry name" value="Son of sevenless (SoS) protein Chain: S domain 1"/>
    <property type="match status" value="1"/>
</dbReference>
<dbReference type="PANTHER" id="PTHR23113:SF366">
    <property type="entry name" value="RAS GUANINE NUCLEOTIDE EXCHANGE FACTOR R"/>
    <property type="match status" value="1"/>
</dbReference>
<feature type="domain" description="N-terminal Ras-GEF" evidence="5">
    <location>
        <begin position="395"/>
        <end position="519"/>
    </location>
</feature>
<evidence type="ECO:0000313" key="7">
    <source>
        <dbReference type="Proteomes" id="UP001149090"/>
    </source>
</evidence>
<dbReference type="InterPro" id="IPR001895">
    <property type="entry name" value="RASGEF_cat_dom"/>
</dbReference>
<evidence type="ECO:0000259" key="4">
    <source>
        <dbReference type="PROSITE" id="PS50009"/>
    </source>
</evidence>
<comment type="caution">
    <text evidence="6">The sequence shown here is derived from an EMBL/GenBank/DDBJ whole genome shotgun (WGS) entry which is preliminary data.</text>
</comment>
<dbReference type="SMART" id="SM00229">
    <property type="entry name" value="RasGEFN"/>
    <property type="match status" value="1"/>
</dbReference>
<dbReference type="GO" id="GO:0005085">
    <property type="term" value="F:guanyl-nucleotide exchange factor activity"/>
    <property type="evidence" value="ECO:0007669"/>
    <property type="project" value="UniProtKB-KW"/>
</dbReference>
<dbReference type="InterPro" id="IPR000651">
    <property type="entry name" value="Ras-like_Gua-exchang_fac_N"/>
</dbReference>
<evidence type="ECO:0000256" key="1">
    <source>
        <dbReference type="ARBA" id="ARBA00022658"/>
    </source>
</evidence>
<dbReference type="PANTHER" id="PTHR23113">
    <property type="entry name" value="GUANINE NUCLEOTIDE EXCHANGE FACTOR"/>
    <property type="match status" value="1"/>
</dbReference>
<feature type="region of interest" description="Disordered" evidence="3">
    <location>
        <begin position="1"/>
        <end position="210"/>
    </location>
</feature>
<dbReference type="Proteomes" id="UP001149090">
    <property type="component" value="Unassembled WGS sequence"/>
</dbReference>
<keyword evidence="1 2" id="KW-0344">Guanine-nucleotide releasing factor</keyword>
<dbReference type="InterPro" id="IPR036964">
    <property type="entry name" value="RASGEF_cat_dom_sf"/>
</dbReference>
<evidence type="ECO:0000313" key="6">
    <source>
        <dbReference type="EMBL" id="KAJ5078864.1"/>
    </source>
</evidence>
<dbReference type="SUPFAM" id="SSF48366">
    <property type="entry name" value="Ras GEF"/>
    <property type="match status" value="1"/>
</dbReference>
<dbReference type="EMBL" id="JAPDFW010000044">
    <property type="protein sequence ID" value="KAJ5078864.1"/>
    <property type="molecule type" value="Genomic_DNA"/>
</dbReference>
<dbReference type="AlphaFoldDB" id="A0A9Q0RG84"/>